<evidence type="ECO:0000256" key="6">
    <source>
        <dbReference type="ARBA" id="ARBA00044538"/>
    </source>
</evidence>
<dbReference type="GO" id="GO:0008234">
    <property type="term" value="F:cysteine-type peptidase activity"/>
    <property type="evidence" value="ECO:0007669"/>
    <property type="project" value="UniProtKB-KW"/>
</dbReference>
<proteinExistence type="inferred from homology"/>
<dbReference type="GO" id="GO:0006508">
    <property type="term" value="P:proteolysis"/>
    <property type="evidence" value="ECO:0007669"/>
    <property type="project" value="UniProtKB-KW"/>
</dbReference>
<evidence type="ECO:0000256" key="2">
    <source>
        <dbReference type="ARBA" id="ARBA00022670"/>
    </source>
</evidence>
<dbReference type="EMBL" id="FOJI01000021">
    <property type="protein sequence ID" value="SEW43916.1"/>
    <property type="molecule type" value="Genomic_DNA"/>
</dbReference>
<name>A0A1I0RRV5_9FIRM</name>
<keyword evidence="8" id="KW-1185">Reference proteome</keyword>
<dbReference type="Proteomes" id="UP000199701">
    <property type="component" value="Unassembled WGS sequence"/>
</dbReference>
<sequence>MIRITIYKDKSSNHEIVGFISQGHAGYDRSGKDIICAATSILIINTINSIEQFTDVEFESSSDEKNAKIKFMITKNKNNKEYLVLLKAMELGLTEISRDNPKYISITFEEV</sequence>
<keyword evidence="2" id="KW-0645">Protease</keyword>
<dbReference type="Gene3D" id="3.30.70.1490">
    <property type="entry name" value="Cysteine protease Prp"/>
    <property type="match status" value="1"/>
</dbReference>
<organism evidence="7 8">
    <name type="scientific">[Clostridium] fimetarium</name>
    <dbReference type="NCBI Taxonomy" id="99656"/>
    <lineage>
        <taxon>Bacteria</taxon>
        <taxon>Bacillati</taxon>
        <taxon>Bacillota</taxon>
        <taxon>Clostridia</taxon>
        <taxon>Lachnospirales</taxon>
        <taxon>Lachnospiraceae</taxon>
    </lineage>
</organism>
<gene>
    <name evidence="7" type="ORF">SAMN05421659_12173</name>
</gene>
<dbReference type="GO" id="GO:0042254">
    <property type="term" value="P:ribosome biogenesis"/>
    <property type="evidence" value="ECO:0007669"/>
    <property type="project" value="UniProtKB-KW"/>
</dbReference>
<evidence type="ECO:0000256" key="5">
    <source>
        <dbReference type="ARBA" id="ARBA00044503"/>
    </source>
</evidence>
<keyword evidence="1" id="KW-0690">Ribosome biogenesis</keyword>
<dbReference type="Pfam" id="PF04327">
    <property type="entry name" value="Peptidase_Prp"/>
    <property type="match status" value="1"/>
</dbReference>
<dbReference type="PANTHER" id="PTHR39178:SF1">
    <property type="entry name" value="RIBOSOMAL-PROCESSING CYSTEINE PROTEASE PRP"/>
    <property type="match status" value="1"/>
</dbReference>
<dbReference type="CDD" id="cd16332">
    <property type="entry name" value="Prp-like"/>
    <property type="match status" value="1"/>
</dbReference>
<evidence type="ECO:0000256" key="1">
    <source>
        <dbReference type="ARBA" id="ARBA00022517"/>
    </source>
</evidence>
<evidence type="ECO:0000256" key="4">
    <source>
        <dbReference type="ARBA" id="ARBA00022807"/>
    </source>
</evidence>
<dbReference type="PANTHER" id="PTHR39178">
    <property type="entry name" value="HYPOTHETICAL RIBOSOME-ASSOCIATED PROTEIN"/>
    <property type="match status" value="1"/>
</dbReference>
<keyword evidence="3" id="KW-0378">Hydrolase</keyword>
<dbReference type="InterPro" id="IPR007422">
    <property type="entry name" value="Peptidase_Prp"/>
</dbReference>
<evidence type="ECO:0000313" key="8">
    <source>
        <dbReference type="Proteomes" id="UP000199701"/>
    </source>
</evidence>
<dbReference type="RefSeq" id="WP_092457533.1">
    <property type="nucleotide sequence ID" value="NZ_FOJI01000021.1"/>
</dbReference>
<keyword evidence="4" id="KW-0788">Thiol protease</keyword>
<dbReference type="InterPro" id="IPR036764">
    <property type="entry name" value="Peptidase_Prp_sf"/>
</dbReference>
<accession>A0A1I0RRV5</accession>
<dbReference type="STRING" id="99656.SAMN05421659_12173"/>
<evidence type="ECO:0000313" key="7">
    <source>
        <dbReference type="EMBL" id="SEW43916.1"/>
    </source>
</evidence>
<dbReference type="SUPFAM" id="SSF118010">
    <property type="entry name" value="TM1457-like"/>
    <property type="match status" value="1"/>
</dbReference>
<protein>
    <recommendedName>
        <fullName evidence="6">Ribosomal processing cysteine protease Prp</fullName>
    </recommendedName>
</protein>
<evidence type="ECO:0000256" key="3">
    <source>
        <dbReference type="ARBA" id="ARBA00022801"/>
    </source>
</evidence>
<dbReference type="OrthoDB" id="48998at2"/>
<comment type="similarity">
    <text evidence="5">Belongs to the Prp family.</text>
</comment>
<reference evidence="7 8" key="1">
    <citation type="submission" date="2016-10" db="EMBL/GenBank/DDBJ databases">
        <authorList>
            <person name="de Groot N.N."/>
        </authorList>
    </citation>
    <scope>NUCLEOTIDE SEQUENCE [LARGE SCALE GENOMIC DNA]</scope>
    <source>
        <strain evidence="7 8">DSM 9179</strain>
    </source>
</reference>
<dbReference type="AlphaFoldDB" id="A0A1I0RRV5"/>